<evidence type="ECO:0000256" key="1">
    <source>
        <dbReference type="SAM" id="MobiDB-lite"/>
    </source>
</evidence>
<reference evidence="3" key="1">
    <citation type="submission" date="2019-12" db="EMBL/GenBank/DDBJ databases">
        <authorList>
            <person name="Cremers G."/>
        </authorList>
    </citation>
    <scope>NUCLEOTIDE SEQUENCE</scope>
    <source>
        <strain evidence="3">Mbul1</strain>
        <plasmid evidence="3">2</plasmid>
    </source>
</reference>
<keyword evidence="3" id="KW-0614">Plasmid</keyword>
<feature type="domain" description="Antitoxin Xre/MbcA/ParS-like middle" evidence="2">
    <location>
        <begin position="199"/>
        <end position="246"/>
    </location>
</feature>
<gene>
    <name evidence="3" type="ORF">MBUL_04474</name>
</gene>
<sequence length="301" mass="33456">MGHRSLTETVRQTARPHFFALIADATSLCGALRTGQIEQNSYLLRTEIFMASAARKHDEPTGQKSRDAVARKLRDSVSRALSASLDKGELDRGDLEQFQEAIFKLKRITRTRQGKREHTVVLETPGASRGFRAYVRFHGGTPAKASPRKTLKPLSKIDTPPLRGAGMGEVLTSEQQKDQLEAISIEDISTDWTKSPLLGSVEMAGALSVSRTTLDTWRKRGLAIAFTKGLRNFVFPTVQFKGRRPIEGLALVAEQFETQEEAWHWLVTENLHTNGIPPLERLRKGKVEEVVEAAKGALNFA</sequence>
<protein>
    <recommendedName>
        <fullName evidence="2">Antitoxin Xre/MbcA/ParS-like middle domain-containing protein</fullName>
    </recommendedName>
</protein>
<feature type="region of interest" description="Disordered" evidence="1">
    <location>
        <begin position="139"/>
        <end position="164"/>
    </location>
</feature>
<accession>A0A679JJ12</accession>
<dbReference type="EMBL" id="LR743505">
    <property type="protein sequence ID" value="CAA2108981.1"/>
    <property type="molecule type" value="Genomic_DNA"/>
</dbReference>
<dbReference type="Pfam" id="PF23125">
    <property type="entry name" value="Xre-MbcA-ParS_M"/>
    <property type="match status" value="1"/>
</dbReference>
<organism evidence="3">
    <name type="scientific">Methylobacterium bullatum</name>
    <dbReference type="NCBI Taxonomy" id="570505"/>
    <lineage>
        <taxon>Bacteria</taxon>
        <taxon>Pseudomonadati</taxon>
        <taxon>Pseudomonadota</taxon>
        <taxon>Alphaproteobacteria</taxon>
        <taxon>Hyphomicrobiales</taxon>
        <taxon>Methylobacteriaceae</taxon>
        <taxon>Methylobacterium</taxon>
    </lineage>
</organism>
<evidence type="ECO:0000313" key="3">
    <source>
        <dbReference type="EMBL" id="CAA2108981.1"/>
    </source>
</evidence>
<proteinExistence type="predicted"/>
<name>A0A679JJ12_9HYPH</name>
<dbReference type="AlphaFoldDB" id="A0A679JJ12"/>
<geneLocation type="plasmid" evidence="3">
    <name>2</name>
</geneLocation>
<evidence type="ECO:0000259" key="2">
    <source>
        <dbReference type="Pfam" id="PF23125"/>
    </source>
</evidence>
<dbReference type="InterPro" id="IPR056312">
    <property type="entry name" value="Xre-MbcA-ParS_M"/>
</dbReference>